<reference evidence="3" key="1">
    <citation type="submission" date="2011-05" db="EMBL/GenBank/DDBJ databases">
        <authorList>
            <person name="Richards S.R."/>
            <person name="Qu J."/>
            <person name="Jiang H."/>
            <person name="Jhangiani S.N."/>
            <person name="Agravi P."/>
            <person name="Goodspeed R."/>
            <person name="Gross S."/>
            <person name="Mandapat C."/>
            <person name="Jackson L."/>
            <person name="Mathew T."/>
            <person name="Pu L."/>
            <person name="Thornton R."/>
            <person name="Saada N."/>
            <person name="Wilczek-Boney K.B."/>
            <person name="Lee S."/>
            <person name="Kovar C."/>
            <person name="Wu Y."/>
            <person name="Scherer S.E."/>
            <person name="Worley K.C."/>
            <person name="Muzny D.M."/>
            <person name="Gibbs R."/>
        </authorList>
    </citation>
    <scope>NUCLEOTIDE SEQUENCE</scope>
    <source>
        <strain evidence="3">Brora</strain>
    </source>
</reference>
<dbReference type="HOGENOM" id="CLU_1857794_0_0_1"/>
<dbReference type="Pfam" id="PF13521">
    <property type="entry name" value="AAA_28"/>
    <property type="match status" value="1"/>
</dbReference>
<accession>T1JIA6</accession>
<dbReference type="PhylomeDB" id="T1JIA6"/>
<dbReference type="EnsemblMetazoa" id="SMAR013587-RA">
    <property type="protein sequence ID" value="SMAR013587-PA"/>
    <property type="gene ID" value="SMAR013587"/>
</dbReference>
<dbReference type="AlphaFoldDB" id="T1JIA6"/>
<reference evidence="2" key="2">
    <citation type="submission" date="2015-02" db="UniProtKB">
        <authorList>
            <consortium name="EnsemblMetazoa"/>
        </authorList>
    </citation>
    <scope>IDENTIFICATION</scope>
</reference>
<dbReference type="InterPro" id="IPR038727">
    <property type="entry name" value="NadR/Ttd14_AAA_dom"/>
</dbReference>
<dbReference type="GO" id="GO:0070300">
    <property type="term" value="F:phosphatidic acid binding"/>
    <property type="evidence" value="ECO:0007669"/>
    <property type="project" value="TreeGrafter"/>
</dbReference>
<dbReference type="EMBL" id="JH430884">
    <property type="status" value="NOT_ANNOTATED_CDS"/>
    <property type="molecule type" value="Genomic_DNA"/>
</dbReference>
<dbReference type="PANTHER" id="PTHR34932">
    <property type="entry name" value="TRPL TRANSLOCATION DEFECT PROTEIN 14"/>
    <property type="match status" value="1"/>
</dbReference>
<dbReference type="Gene3D" id="3.40.50.300">
    <property type="entry name" value="P-loop containing nucleotide triphosphate hydrolases"/>
    <property type="match status" value="1"/>
</dbReference>
<dbReference type="eggNOG" id="ENOG502RTAY">
    <property type="taxonomic scope" value="Eukaryota"/>
</dbReference>
<dbReference type="Proteomes" id="UP000014500">
    <property type="component" value="Unassembled WGS sequence"/>
</dbReference>
<dbReference type="InterPro" id="IPR027417">
    <property type="entry name" value="P-loop_NTPase"/>
</dbReference>
<dbReference type="GO" id="GO:0045494">
    <property type="term" value="P:photoreceptor cell maintenance"/>
    <property type="evidence" value="ECO:0007669"/>
    <property type="project" value="TreeGrafter"/>
</dbReference>
<dbReference type="GO" id="GO:0035091">
    <property type="term" value="F:phosphatidylinositol binding"/>
    <property type="evidence" value="ECO:0007669"/>
    <property type="project" value="TreeGrafter"/>
</dbReference>
<dbReference type="OMA" id="VWILPHT"/>
<dbReference type="InterPro" id="IPR053227">
    <property type="entry name" value="TRPL-trafficking_regulator"/>
</dbReference>
<evidence type="ECO:0000313" key="2">
    <source>
        <dbReference type="EnsemblMetazoa" id="SMAR013587-PA"/>
    </source>
</evidence>
<evidence type="ECO:0000259" key="1">
    <source>
        <dbReference type="Pfam" id="PF13521"/>
    </source>
</evidence>
<protein>
    <recommendedName>
        <fullName evidence="1">NadR/Ttd14 AAA domain-containing protein</fullName>
    </recommendedName>
</protein>
<dbReference type="GO" id="GO:0005525">
    <property type="term" value="F:GTP binding"/>
    <property type="evidence" value="ECO:0007669"/>
    <property type="project" value="TreeGrafter"/>
</dbReference>
<organism evidence="2 3">
    <name type="scientific">Strigamia maritima</name>
    <name type="common">European centipede</name>
    <name type="synonym">Geophilus maritimus</name>
    <dbReference type="NCBI Taxonomy" id="126957"/>
    <lineage>
        <taxon>Eukaryota</taxon>
        <taxon>Metazoa</taxon>
        <taxon>Ecdysozoa</taxon>
        <taxon>Arthropoda</taxon>
        <taxon>Myriapoda</taxon>
        <taxon>Chilopoda</taxon>
        <taxon>Pleurostigmophora</taxon>
        <taxon>Geophilomorpha</taxon>
        <taxon>Linotaeniidae</taxon>
        <taxon>Strigamia</taxon>
    </lineage>
</organism>
<dbReference type="SUPFAM" id="SSF52540">
    <property type="entry name" value="P-loop containing nucleoside triphosphate hydrolases"/>
    <property type="match status" value="1"/>
</dbReference>
<evidence type="ECO:0000313" key="3">
    <source>
        <dbReference type="Proteomes" id="UP000014500"/>
    </source>
</evidence>
<keyword evidence="3" id="KW-1185">Reference proteome</keyword>
<feature type="domain" description="NadR/Ttd14 AAA" evidence="1">
    <location>
        <begin position="39"/>
        <end position="136"/>
    </location>
</feature>
<name>T1JIA6_STRMM</name>
<proteinExistence type="predicted"/>
<sequence length="138" mass="15703">MIFRLSFRYAQLQPLKFARLGYCTSMTHFVGSKEKRVFKLVLTGGPCGGKTTGQARLCTFFENLGWRVYRVPETASVLLSGGVKFTDLNDDEAYHFQENLLKTMLQMENTFFSLSEKSNKNCLVICDRGTMDAAAYHF</sequence>
<dbReference type="PANTHER" id="PTHR34932:SF1">
    <property type="entry name" value="TRPL TRANSLOCATION DEFECT PROTEIN 14"/>
    <property type="match status" value="1"/>
</dbReference>
<dbReference type="STRING" id="126957.T1JIA6"/>